<name>A0A1Y2B3I2_9FUNG</name>
<evidence type="ECO:0000313" key="2">
    <source>
        <dbReference type="Proteomes" id="UP000193920"/>
    </source>
</evidence>
<organism evidence="1 2">
    <name type="scientific">Neocallimastix californiae</name>
    <dbReference type="NCBI Taxonomy" id="1754190"/>
    <lineage>
        <taxon>Eukaryota</taxon>
        <taxon>Fungi</taxon>
        <taxon>Fungi incertae sedis</taxon>
        <taxon>Chytridiomycota</taxon>
        <taxon>Chytridiomycota incertae sedis</taxon>
        <taxon>Neocallimastigomycetes</taxon>
        <taxon>Neocallimastigales</taxon>
        <taxon>Neocallimastigaceae</taxon>
        <taxon>Neocallimastix</taxon>
    </lineage>
</organism>
<accession>A0A1Y2B3I2</accession>
<keyword evidence="2" id="KW-1185">Reference proteome</keyword>
<gene>
    <name evidence="1" type="ORF">LY90DRAFT_512869</name>
</gene>
<reference evidence="1 2" key="1">
    <citation type="submission" date="2016-08" db="EMBL/GenBank/DDBJ databases">
        <title>A Parts List for Fungal Cellulosomes Revealed by Comparative Genomics.</title>
        <authorList>
            <consortium name="DOE Joint Genome Institute"/>
            <person name="Haitjema C.H."/>
            <person name="Gilmore S.P."/>
            <person name="Henske J.K."/>
            <person name="Solomon K.V."/>
            <person name="De Groot R."/>
            <person name="Kuo A."/>
            <person name="Mondo S.J."/>
            <person name="Salamov A.A."/>
            <person name="Labutti K."/>
            <person name="Zhao Z."/>
            <person name="Chiniquy J."/>
            <person name="Barry K."/>
            <person name="Brewer H.M."/>
            <person name="Purvine S.O."/>
            <person name="Wright A.T."/>
            <person name="Boxma B."/>
            <person name="Van Alen T."/>
            <person name="Hackstein J.H."/>
            <person name="Baker S.E."/>
            <person name="Grigoriev I.V."/>
            <person name="O'Malley M.A."/>
        </authorList>
    </citation>
    <scope>NUCLEOTIDE SEQUENCE [LARGE SCALE GENOMIC DNA]</scope>
    <source>
        <strain evidence="1 2">G1</strain>
    </source>
</reference>
<protein>
    <submittedName>
        <fullName evidence="1">Uncharacterized protein</fullName>
    </submittedName>
</protein>
<comment type="caution">
    <text evidence="1">The sequence shown here is derived from an EMBL/GenBank/DDBJ whole genome shotgun (WGS) entry which is preliminary data.</text>
</comment>
<evidence type="ECO:0000313" key="1">
    <source>
        <dbReference type="EMBL" id="ORY29383.1"/>
    </source>
</evidence>
<dbReference type="EMBL" id="MCOG01000180">
    <property type="protein sequence ID" value="ORY29383.1"/>
    <property type="molecule type" value="Genomic_DNA"/>
</dbReference>
<dbReference type="AlphaFoldDB" id="A0A1Y2B3I2"/>
<dbReference type="Proteomes" id="UP000193920">
    <property type="component" value="Unassembled WGS sequence"/>
</dbReference>
<sequence length="616" mass="65101">MKAIPNCDAESKESCANGGGTPITHLCIDGLKIYGSATGTPETCLQEFTLDDNALSVIGVVETDSPSSSSEVTKQDTSITSTEGKLAIFSCKSGVCTQMFGYVFDSSNQYSVGSAANSAKLSPTTTDCSTAGVGVIIEKSGSPSTIEFCLDGTNEKSIVVDGDNAGDYLIVGTALGSGSVLPATRLSSGEGQDNAVVTIGSNYIIFNEAYTSNGEIYCANDKNKIETRRDNICSSTECDYYICNEGRCTESDSNCPAPANNDCNPVTNQSKCTNGGFYIVDHTGALITTQNSDDAQSVTLYKCTGSAVTCTTDGITIPTGYITNADDVTTSEYKYNFIKCDGQDCEGYNAPNKSACSEAGELINLNSSTLTICLQMTNTDGNDAIVSASLSESGAYLVDTKVANVFGNRSTGANGYTFVIVDVTSDSVQLHGKVDSDKRFKYTDSTYKVYVRSGDRTTKSIPQVAVGGKCDSTQKSDSSGLSINIGDIIFDGTDYFICLGTTAALTIKLDTTVTEGAPHNYFISINAANVYNGDSAVNDKYVAIDLFGGNALLQTKATSFTPIRYQYTSTAFKITPRGGDGTMCSVGQPVEDKIIEFKASSCQDSSDIRVIYYDKL</sequence>
<proteinExistence type="predicted"/>